<dbReference type="InterPro" id="IPR006683">
    <property type="entry name" value="Thioestr_dom"/>
</dbReference>
<dbReference type="Gene3D" id="3.10.129.10">
    <property type="entry name" value="Hotdog Thioesterase"/>
    <property type="match status" value="1"/>
</dbReference>
<dbReference type="STRING" id="484498.SAMN05421686_106250"/>
<name>A0A1N7N8H2_9GAMM</name>
<proteinExistence type="predicted"/>
<dbReference type="Proteomes" id="UP000185639">
    <property type="component" value="Unassembled WGS sequence"/>
</dbReference>
<evidence type="ECO:0000313" key="2">
    <source>
        <dbReference type="EMBL" id="SIS94616.1"/>
    </source>
</evidence>
<gene>
    <name evidence="2" type="ORF">SAMN05421686_106250</name>
</gene>
<sequence>MTEAMRKILQQCRDNGDFDAVIDAVPYAGLLGIKLHAMDLQPTFILPANKDNIGNPMLPAIHGGVIAGCMETSAALHLLMTMESIALPKIIDFSIDYLRAGRLQDTFVSCQVWRQGSRVANVAINAWQTDPSEPIATARAHFLLVQE</sequence>
<keyword evidence="3" id="KW-1185">Reference proteome</keyword>
<dbReference type="Pfam" id="PF03061">
    <property type="entry name" value="4HBT"/>
    <property type="match status" value="1"/>
</dbReference>
<accession>A0A1N7N8H2</accession>
<dbReference type="RefSeq" id="WP_076516166.1">
    <property type="nucleotide sequence ID" value="NZ_FTOH01000006.1"/>
</dbReference>
<reference evidence="3" key="1">
    <citation type="submission" date="2017-01" db="EMBL/GenBank/DDBJ databases">
        <authorList>
            <person name="Varghese N."/>
            <person name="Submissions S."/>
        </authorList>
    </citation>
    <scope>NUCLEOTIDE SEQUENCE [LARGE SCALE GENOMIC DNA]</scope>
    <source>
        <strain evidence="3">DSM 24913</strain>
    </source>
</reference>
<dbReference type="SUPFAM" id="SSF54637">
    <property type="entry name" value="Thioesterase/thiol ester dehydrase-isomerase"/>
    <property type="match status" value="1"/>
</dbReference>
<dbReference type="CDD" id="cd03443">
    <property type="entry name" value="PaaI_thioesterase"/>
    <property type="match status" value="1"/>
</dbReference>
<evidence type="ECO:0000313" key="3">
    <source>
        <dbReference type="Proteomes" id="UP000185639"/>
    </source>
</evidence>
<protein>
    <submittedName>
        <fullName evidence="2">Acyl-coenzyme A thioesterase PaaI, contains HGG motif</fullName>
    </submittedName>
</protein>
<dbReference type="OrthoDB" id="9813158at2"/>
<dbReference type="AlphaFoldDB" id="A0A1N7N8H2"/>
<organism evidence="2 3">
    <name type="scientific">Thalassolituus maritimus</name>
    <dbReference type="NCBI Taxonomy" id="484498"/>
    <lineage>
        <taxon>Bacteria</taxon>
        <taxon>Pseudomonadati</taxon>
        <taxon>Pseudomonadota</taxon>
        <taxon>Gammaproteobacteria</taxon>
        <taxon>Oceanospirillales</taxon>
        <taxon>Oceanospirillaceae</taxon>
        <taxon>Thalassolituus</taxon>
    </lineage>
</organism>
<evidence type="ECO:0000259" key="1">
    <source>
        <dbReference type="Pfam" id="PF03061"/>
    </source>
</evidence>
<dbReference type="GO" id="GO:0016790">
    <property type="term" value="F:thiolester hydrolase activity"/>
    <property type="evidence" value="ECO:0007669"/>
    <property type="project" value="UniProtKB-ARBA"/>
</dbReference>
<dbReference type="InterPro" id="IPR029069">
    <property type="entry name" value="HotDog_dom_sf"/>
</dbReference>
<dbReference type="EMBL" id="FTOH01000006">
    <property type="protein sequence ID" value="SIS94616.1"/>
    <property type="molecule type" value="Genomic_DNA"/>
</dbReference>
<feature type="domain" description="Thioesterase" evidence="1">
    <location>
        <begin position="61"/>
        <end position="133"/>
    </location>
</feature>